<dbReference type="RefSeq" id="WP_068497892.1">
    <property type="nucleotide sequence ID" value="NZ_LWQU01000095.1"/>
</dbReference>
<evidence type="ECO:0000313" key="3">
    <source>
        <dbReference type="EMBL" id="OAN55727.1"/>
    </source>
</evidence>
<gene>
    <name evidence="3" type="ORF">A6A05_08210</name>
</gene>
<name>A0A178MXC7_9PROT</name>
<accession>A0A178MXC7</accession>
<feature type="signal peptide" evidence="1">
    <location>
        <begin position="1"/>
        <end position="19"/>
    </location>
</feature>
<protein>
    <recommendedName>
        <fullName evidence="2">Pilus formation protein N-terminal domain-containing protein</fullName>
    </recommendedName>
</protein>
<keyword evidence="4" id="KW-1185">Reference proteome</keyword>
<dbReference type="EMBL" id="LWQU01000095">
    <property type="protein sequence ID" value="OAN55727.1"/>
    <property type="molecule type" value="Genomic_DNA"/>
</dbReference>
<reference evidence="3 4" key="1">
    <citation type="submission" date="2016-04" db="EMBL/GenBank/DDBJ databases">
        <title>Draft genome sequence of freshwater magnetotactic bacteria Magnetospirillum marisnigri SP-1 and Magnetospirillum moscoviense BB-1.</title>
        <authorList>
            <person name="Koziaeva V."/>
            <person name="Dziuba M.V."/>
            <person name="Ivanov T.M."/>
            <person name="Kuznetsov B."/>
            <person name="Grouzdev D.S."/>
        </authorList>
    </citation>
    <scope>NUCLEOTIDE SEQUENCE [LARGE SCALE GENOMIC DNA]</scope>
    <source>
        <strain evidence="3 4">BB-1</strain>
    </source>
</reference>
<evidence type="ECO:0000256" key="1">
    <source>
        <dbReference type="SAM" id="SignalP"/>
    </source>
</evidence>
<dbReference type="Pfam" id="PF13629">
    <property type="entry name" value="T2SS-T3SS_pil_N"/>
    <property type="match status" value="1"/>
</dbReference>
<evidence type="ECO:0000313" key="4">
    <source>
        <dbReference type="Proteomes" id="UP000078543"/>
    </source>
</evidence>
<dbReference type="AlphaFoldDB" id="A0A178MXC7"/>
<dbReference type="STRING" id="1437059.A6A05_08210"/>
<proteinExistence type="predicted"/>
<dbReference type="Proteomes" id="UP000078543">
    <property type="component" value="Unassembled WGS sequence"/>
</dbReference>
<dbReference type="InterPro" id="IPR032789">
    <property type="entry name" value="T2SS-T3SS_pil_N"/>
</dbReference>
<feature type="chain" id="PRO_5008092337" description="Pilus formation protein N-terminal domain-containing protein" evidence="1">
    <location>
        <begin position="20"/>
        <end position="132"/>
    </location>
</feature>
<comment type="caution">
    <text evidence="3">The sequence shown here is derived from an EMBL/GenBank/DDBJ whole genome shotgun (WGS) entry which is preliminary data.</text>
</comment>
<keyword evidence="1" id="KW-0732">Signal</keyword>
<evidence type="ECO:0000259" key="2">
    <source>
        <dbReference type="Pfam" id="PF13629"/>
    </source>
</evidence>
<feature type="domain" description="Pilus formation protein N-terminal" evidence="2">
    <location>
        <begin position="20"/>
        <end position="89"/>
    </location>
</feature>
<sequence length="132" mass="13860">MRAAILTALLVVLALPAWAEPLRVGRDEVIVVPLNGAARDVVVGNPRVADVQVQGSRRLVVIGKGYGETSLTVLDGAGRVLLSQPVVVTGGDQRQVSVITADKSGFKETHFSCAPRCVRVLEDQAPGTPAPK</sequence>
<organism evidence="3 4">
    <name type="scientific">Magnetospirillum moscoviense</name>
    <dbReference type="NCBI Taxonomy" id="1437059"/>
    <lineage>
        <taxon>Bacteria</taxon>
        <taxon>Pseudomonadati</taxon>
        <taxon>Pseudomonadota</taxon>
        <taxon>Alphaproteobacteria</taxon>
        <taxon>Rhodospirillales</taxon>
        <taxon>Rhodospirillaceae</taxon>
        <taxon>Magnetospirillum</taxon>
    </lineage>
</organism>